<dbReference type="GO" id="GO:0005524">
    <property type="term" value="F:ATP binding"/>
    <property type="evidence" value="ECO:0007669"/>
    <property type="project" value="UniProtKB-UniRule"/>
</dbReference>
<evidence type="ECO:0000256" key="1">
    <source>
        <dbReference type="ARBA" id="ARBA00009776"/>
    </source>
</evidence>
<dbReference type="InterPro" id="IPR039430">
    <property type="entry name" value="Thymidylate_kin-like_dom"/>
</dbReference>
<dbReference type="NCBIfam" id="TIGR00041">
    <property type="entry name" value="DTMP_kinase"/>
    <property type="match status" value="1"/>
</dbReference>
<evidence type="ECO:0000313" key="11">
    <source>
        <dbReference type="Proteomes" id="UP000291236"/>
    </source>
</evidence>
<evidence type="ECO:0000256" key="2">
    <source>
        <dbReference type="ARBA" id="ARBA00022679"/>
    </source>
</evidence>
<dbReference type="EC" id="2.7.4.9" evidence="8"/>
<evidence type="ECO:0000256" key="3">
    <source>
        <dbReference type="ARBA" id="ARBA00022727"/>
    </source>
</evidence>
<evidence type="ECO:0000259" key="9">
    <source>
        <dbReference type="Pfam" id="PF02223"/>
    </source>
</evidence>
<keyword evidence="6 8" id="KW-0067">ATP-binding</keyword>
<dbReference type="Pfam" id="PF02223">
    <property type="entry name" value="Thymidylate_kin"/>
    <property type="match status" value="1"/>
</dbReference>
<dbReference type="Gene3D" id="3.40.50.300">
    <property type="entry name" value="P-loop containing nucleotide triphosphate hydrolases"/>
    <property type="match status" value="1"/>
</dbReference>
<organism evidence="10 11">
    <name type="scientific">Fluviispira sanaruensis</name>
    <dbReference type="NCBI Taxonomy" id="2493639"/>
    <lineage>
        <taxon>Bacteria</taxon>
        <taxon>Pseudomonadati</taxon>
        <taxon>Bdellovibrionota</taxon>
        <taxon>Oligoflexia</taxon>
        <taxon>Silvanigrellales</taxon>
        <taxon>Silvanigrellaceae</taxon>
        <taxon>Fluviispira</taxon>
    </lineage>
</organism>
<keyword evidence="11" id="KW-1185">Reference proteome</keyword>
<dbReference type="GO" id="GO:0004798">
    <property type="term" value="F:dTMP kinase activity"/>
    <property type="evidence" value="ECO:0007669"/>
    <property type="project" value="UniProtKB-UniRule"/>
</dbReference>
<reference evidence="10 11" key="1">
    <citation type="submission" date="2018-12" db="EMBL/GenBank/DDBJ databases">
        <title>Rubrispira sanarue gen. nov., sp., nov., a member of the order Silvanigrellales, isolated from a brackish lake in Hamamatsu Japan.</title>
        <authorList>
            <person name="Maejima Y."/>
            <person name="Iino T."/>
            <person name="Muraguchi Y."/>
            <person name="Fukuda K."/>
            <person name="Nojiri H."/>
            <person name="Ohkuma M."/>
            <person name="Moriuchi R."/>
            <person name="Dohra H."/>
            <person name="Kimbara K."/>
            <person name="Shintani M."/>
        </authorList>
    </citation>
    <scope>NUCLEOTIDE SEQUENCE [LARGE SCALE GENOMIC DNA]</scope>
    <source>
        <strain evidence="10 11">RF1110005</strain>
    </source>
</reference>
<name>A0A4P2VL87_FLUSA</name>
<comment type="similarity">
    <text evidence="1 8">Belongs to the thymidylate kinase family.</text>
</comment>
<feature type="domain" description="Thymidylate kinase-like" evidence="9">
    <location>
        <begin position="26"/>
        <end position="197"/>
    </location>
</feature>
<evidence type="ECO:0000256" key="8">
    <source>
        <dbReference type="HAMAP-Rule" id="MF_00165"/>
    </source>
</evidence>
<evidence type="ECO:0000256" key="5">
    <source>
        <dbReference type="ARBA" id="ARBA00022777"/>
    </source>
</evidence>
<evidence type="ECO:0000256" key="4">
    <source>
        <dbReference type="ARBA" id="ARBA00022741"/>
    </source>
</evidence>
<dbReference type="GO" id="GO:0005829">
    <property type="term" value="C:cytosol"/>
    <property type="evidence" value="ECO:0007669"/>
    <property type="project" value="TreeGrafter"/>
</dbReference>
<proteinExistence type="inferred from homology"/>
<dbReference type="InterPro" id="IPR027417">
    <property type="entry name" value="P-loop_NTPase"/>
</dbReference>
<sequence length="238" mass="26462">MLIVMGNAPTVKTAFNQVEQMAFIVFEGGEGVGKSTQIELLFTSLKQQGITCTLTREPGGTPFAEDIRALFKRINAHGDTPLPLTELLLITAARAQHIQKVIEPELKKGNHIICDRFLDSTYVYQSIVGQIEKMVVDTISRYALQNFIPDLTLVLTADPQKALSRIKKEKMRAEDRLDSFSNDIHAQIMNGYKEILAKQFPYPSGKVPVRIAIDANSSVENVFAQVKLAVLNTLGFQL</sequence>
<dbReference type="PANTHER" id="PTHR10344:SF4">
    <property type="entry name" value="UMP-CMP KINASE 2, MITOCHONDRIAL"/>
    <property type="match status" value="1"/>
</dbReference>
<protein>
    <recommendedName>
        <fullName evidence="8">Thymidylate kinase</fullName>
        <ecNumber evidence="8">2.7.4.9</ecNumber>
    </recommendedName>
    <alternativeName>
        <fullName evidence="8">dTMP kinase</fullName>
    </alternativeName>
</protein>
<dbReference type="SUPFAM" id="SSF52540">
    <property type="entry name" value="P-loop containing nucleoside triphosphate hydrolases"/>
    <property type="match status" value="1"/>
</dbReference>
<dbReference type="Proteomes" id="UP000291236">
    <property type="component" value="Chromosome"/>
</dbReference>
<dbReference type="HAMAP" id="MF_00165">
    <property type="entry name" value="Thymidylate_kinase"/>
    <property type="match status" value="1"/>
</dbReference>
<dbReference type="GO" id="GO:0006227">
    <property type="term" value="P:dUDP biosynthetic process"/>
    <property type="evidence" value="ECO:0007669"/>
    <property type="project" value="TreeGrafter"/>
</dbReference>
<keyword evidence="3 8" id="KW-0545">Nucleotide biosynthesis</keyword>
<dbReference type="AlphaFoldDB" id="A0A4P2VL87"/>
<comment type="function">
    <text evidence="8">Phosphorylation of dTMP to form dTDP in both de novo and salvage pathways of dTTP synthesis.</text>
</comment>
<feature type="binding site" evidence="8">
    <location>
        <begin position="28"/>
        <end position="35"/>
    </location>
    <ligand>
        <name>ATP</name>
        <dbReference type="ChEBI" id="CHEBI:30616"/>
    </ligand>
</feature>
<dbReference type="PROSITE" id="PS01331">
    <property type="entry name" value="THYMIDYLATE_KINASE"/>
    <property type="match status" value="1"/>
</dbReference>
<dbReference type="InterPro" id="IPR018094">
    <property type="entry name" value="Thymidylate_kinase"/>
</dbReference>
<accession>A0A4P2VL87</accession>
<dbReference type="CDD" id="cd01672">
    <property type="entry name" value="TMPK"/>
    <property type="match status" value="1"/>
</dbReference>
<dbReference type="OrthoDB" id="5291738at2"/>
<evidence type="ECO:0000256" key="6">
    <source>
        <dbReference type="ARBA" id="ARBA00022840"/>
    </source>
</evidence>
<dbReference type="PANTHER" id="PTHR10344">
    <property type="entry name" value="THYMIDYLATE KINASE"/>
    <property type="match status" value="1"/>
</dbReference>
<keyword evidence="2 8" id="KW-0808">Transferase</keyword>
<dbReference type="GO" id="GO:0006235">
    <property type="term" value="P:dTTP biosynthetic process"/>
    <property type="evidence" value="ECO:0007669"/>
    <property type="project" value="UniProtKB-UniRule"/>
</dbReference>
<keyword evidence="5 8" id="KW-0418">Kinase</keyword>
<dbReference type="InterPro" id="IPR018095">
    <property type="entry name" value="Thymidylate_kin_CS"/>
</dbReference>
<dbReference type="GO" id="GO:0006233">
    <property type="term" value="P:dTDP biosynthetic process"/>
    <property type="evidence" value="ECO:0007669"/>
    <property type="project" value="InterPro"/>
</dbReference>
<keyword evidence="4 8" id="KW-0547">Nucleotide-binding</keyword>
<dbReference type="EMBL" id="AP019368">
    <property type="protein sequence ID" value="BBH53408.1"/>
    <property type="molecule type" value="Genomic_DNA"/>
</dbReference>
<gene>
    <name evidence="8" type="primary">tmk</name>
    <name evidence="10" type="ORF">JCM31447_18510</name>
</gene>
<comment type="catalytic activity">
    <reaction evidence="7 8">
        <text>dTMP + ATP = dTDP + ADP</text>
        <dbReference type="Rhea" id="RHEA:13517"/>
        <dbReference type="ChEBI" id="CHEBI:30616"/>
        <dbReference type="ChEBI" id="CHEBI:58369"/>
        <dbReference type="ChEBI" id="CHEBI:63528"/>
        <dbReference type="ChEBI" id="CHEBI:456216"/>
        <dbReference type="EC" id="2.7.4.9"/>
    </reaction>
</comment>
<evidence type="ECO:0000313" key="10">
    <source>
        <dbReference type="EMBL" id="BBH53408.1"/>
    </source>
</evidence>
<dbReference type="KEGG" id="sbf:JCM31447_18510"/>
<evidence type="ECO:0000256" key="7">
    <source>
        <dbReference type="ARBA" id="ARBA00048743"/>
    </source>
</evidence>